<name>A0A0A9ETT9_ARUDO</name>
<protein>
    <submittedName>
        <fullName evidence="1">Uncharacterized protein</fullName>
    </submittedName>
</protein>
<reference evidence="1" key="2">
    <citation type="journal article" date="2015" name="Data Brief">
        <title>Shoot transcriptome of the giant reed, Arundo donax.</title>
        <authorList>
            <person name="Barrero R.A."/>
            <person name="Guerrero F.D."/>
            <person name="Moolhuijzen P."/>
            <person name="Goolsby J.A."/>
            <person name="Tidwell J."/>
            <person name="Bellgard S.E."/>
            <person name="Bellgard M.I."/>
        </authorList>
    </citation>
    <scope>NUCLEOTIDE SEQUENCE</scope>
    <source>
        <tissue evidence="1">Shoot tissue taken approximately 20 cm above the soil surface</tissue>
    </source>
</reference>
<accession>A0A0A9ETT9</accession>
<sequence>MKHHNSLWSYCTCVYIYCSCTWTPESYVAPAVQFCGIVLVGTSHFWSPPRAAPLLNSILMDRGPLGGDTAAHTAP</sequence>
<dbReference type="AlphaFoldDB" id="A0A0A9ETT9"/>
<proteinExistence type="predicted"/>
<organism evidence="1">
    <name type="scientific">Arundo donax</name>
    <name type="common">Giant reed</name>
    <name type="synonym">Donax arundinaceus</name>
    <dbReference type="NCBI Taxonomy" id="35708"/>
    <lineage>
        <taxon>Eukaryota</taxon>
        <taxon>Viridiplantae</taxon>
        <taxon>Streptophyta</taxon>
        <taxon>Embryophyta</taxon>
        <taxon>Tracheophyta</taxon>
        <taxon>Spermatophyta</taxon>
        <taxon>Magnoliopsida</taxon>
        <taxon>Liliopsida</taxon>
        <taxon>Poales</taxon>
        <taxon>Poaceae</taxon>
        <taxon>PACMAD clade</taxon>
        <taxon>Arundinoideae</taxon>
        <taxon>Arundineae</taxon>
        <taxon>Arundo</taxon>
    </lineage>
</organism>
<reference evidence="1" key="1">
    <citation type="submission" date="2014-09" db="EMBL/GenBank/DDBJ databases">
        <authorList>
            <person name="Magalhaes I.L.F."/>
            <person name="Oliveira U."/>
            <person name="Santos F.R."/>
            <person name="Vidigal T.H.D.A."/>
            <person name="Brescovit A.D."/>
            <person name="Santos A.J."/>
        </authorList>
    </citation>
    <scope>NUCLEOTIDE SEQUENCE</scope>
    <source>
        <tissue evidence="1">Shoot tissue taken approximately 20 cm above the soil surface</tissue>
    </source>
</reference>
<dbReference type="EMBL" id="GBRH01195467">
    <property type="protein sequence ID" value="JAE02429.1"/>
    <property type="molecule type" value="Transcribed_RNA"/>
</dbReference>
<evidence type="ECO:0000313" key="1">
    <source>
        <dbReference type="EMBL" id="JAE02429.1"/>
    </source>
</evidence>